<dbReference type="InterPro" id="IPR011701">
    <property type="entry name" value="MFS"/>
</dbReference>
<comment type="caution">
    <text evidence="8">The sequence shown here is derived from an EMBL/GenBank/DDBJ whole genome shotgun (WGS) entry which is preliminary data.</text>
</comment>
<evidence type="ECO:0000256" key="7">
    <source>
        <dbReference type="SAM" id="Phobius"/>
    </source>
</evidence>
<dbReference type="Proteomes" id="UP000068016">
    <property type="component" value="Unassembled WGS sequence"/>
</dbReference>
<dbReference type="PANTHER" id="PTHR23513:SF9">
    <property type="entry name" value="ENTEROBACTIN EXPORTER ENTS"/>
    <property type="match status" value="1"/>
</dbReference>
<feature type="transmembrane region" description="Helical" evidence="7">
    <location>
        <begin position="42"/>
        <end position="59"/>
    </location>
</feature>
<feature type="transmembrane region" description="Helical" evidence="7">
    <location>
        <begin position="71"/>
        <end position="89"/>
    </location>
</feature>
<feature type="transmembrane region" description="Helical" evidence="7">
    <location>
        <begin position="371"/>
        <end position="390"/>
    </location>
</feature>
<dbReference type="AlphaFoldDB" id="A0A108EVU1"/>
<dbReference type="InterPro" id="IPR036259">
    <property type="entry name" value="MFS_trans_sf"/>
</dbReference>
<keyword evidence="5 7" id="KW-1133">Transmembrane helix</keyword>
<keyword evidence="3" id="KW-1003">Cell membrane</keyword>
<feature type="transmembrane region" description="Helical" evidence="7">
    <location>
        <begin position="252"/>
        <end position="271"/>
    </location>
</feature>
<keyword evidence="4 7" id="KW-0812">Transmembrane</keyword>
<evidence type="ECO:0000256" key="4">
    <source>
        <dbReference type="ARBA" id="ARBA00022692"/>
    </source>
</evidence>
<evidence type="ECO:0000256" key="5">
    <source>
        <dbReference type="ARBA" id="ARBA00022989"/>
    </source>
</evidence>
<dbReference type="Gene3D" id="1.20.1250.20">
    <property type="entry name" value="MFS general substrate transporter like domains"/>
    <property type="match status" value="2"/>
</dbReference>
<evidence type="ECO:0000313" key="8">
    <source>
        <dbReference type="EMBL" id="KWN18367.1"/>
    </source>
</evidence>
<dbReference type="PANTHER" id="PTHR23513">
    <property type="entry name" value="INTEGRAL MEMBRANE EFFLUX PROTEIN-RELATED"/>
    <property type="match status" value="1"/>
</dbReference>
<keyword evidence="6 7" id="KW-0472">Membrane</keyword>
<dbReference type="Pfam" id="PF07690">
    <property type="entry name" value="MFS_1"/>
    <property type="match status" value="1"/>
</dbReference>
<evidence type="ECO:0000256" key="2">
    <source>
        <dbReference type="ARBA" id="ARBA00022448"/>
    </source>
</evidence>
<protein>
    <submittedName>
        <fullName evidence="8">MFS transporter</fullName>
    </submittedName>
</protein>
<keyword evidence="2" id="KW-0813">Transport</keyword>
<evidence type="ECO:0000256" key="6">
    <source>
        <dbReference type="ARBA" id="ARBA00023136"/>
    </source>
</evidence>
<evidence type="ECO:0000256" key="3">
    <source>
        <dbReference type="ARBA" id="ARBA00022475"/>
    </source>
</evidence>
<dbReference type="GO" id="GO:0005886">
    <property type="term" value="C:plasma membrane"/>
    <property type="evidence" value="ECO:0007669"/>
    <property type="project" value="UniProtKB-SubCell"/>
</dbReference>
<comment type="subcellular location">
    <subcellularLocation>
        <location evidence="1">Cell membrane</location>
        <topology evidence="1">Multi-pass membrane protein</topology>
    </subcellularLocation>
</comment>
<sequence>MRKPAARGFAAGLLLALIAEQTVLFAVPLMIYQDSRDVRFSGLAFALEWIPALLAYPFAGLLADTFGGRRLFIGANVLRAACVALAWLGCSAAPHMAVAILMTNGVLLSVLIAPSRMAVEKTVPAVAANGELAPVQSQVQNMELLSLAAGPALAAALSRYTGKLALLGLASAALLCAAACWRNVPRVAPERAMPLTRGRIGADLMLGFTLLMHNRPVRLLAALNFTINFAFAAALSANAFVITGLFHAPETMFGLMNAGAGALGLVNLLLIPHLLRHVPVDRLGAGGFALLCAGLAAMGLAQGPGVYVSAWLIAMAGVACFNVFNRTRRVKAIAPEHLGKVMGPFYLLNLLSYPLGGLLVAGVAHAFDVRWLMLAFAFLLALPGAALLALTIRRFNESTPAVAAMSAPAVPEKAL</sequence>
<dbReference type="SUPFAM" id="SSF103473">
    <property type="entry name" value="MFS general substrate transporter"/>
    <property type="match status" value="1"/>
</dbReference>
<gene>
    <name evidence="8" type="ORF">WT83_11670</name>
</gene>
<evidence type="ECO:0000256" key="1">
    <source>
        <dbReference type="ARBA" id="ARBA00004651"/>
    </source>
</evidence>
<organism evidence="8 9">
    <name type="scientific">Burkholderia territorii</name>
    <dbReference type="NCBI Taxonomy" id="1503055"/>
    <lineage>
        <taxon>Bacteria</taxon>
        <taxon>Pseudomonadati</taxon>
        <taxon>Pseudomonadota</taxon>
        <taxon>Betaproteobacteria</taxon>
        <taxon>Burkholderiales</taxon>
        <taxon>Burkholderiaceae</taxon>
        <taxon>Burkholderia</taxon>
        <taxon>Burkholderia cepacia complex</taxon>
    </lineage>
</organism>
<reference evidence="8 9" key="1">
    <citation type="submission" date="2015-11" db="EMBL/GenBank/DDBJ databases">
        <title>Expanding the genomic diversity of Burkholderia species for the development of highly accurate diagnostics.</title>
        <authorList>
            <person name="Sahl J."/>
            <person name="Keim P."/>
            <person name="Wagner D."/>
        </authorList>
    </citation>
    <scope>NUCLEOTIDE SEQUENCE [LARGE SCALE GENOMIC DNA]</scope>
    <source>
        <strain evidence="8 9">MSMB793WGS</strain>
    </source>
</reference>
<feature type="transmembrane region" description="Helical" evidence="7">
    <location>
        <begin position="306"/>
        <end position="324"/>
    </location>
</feature>
<proteinExistence type="predicted"/>
<name>A0A108EVU1_9BURK</name>
<dbReference type="RefSeq" id="WP_060347082.1">
    <property type="nucleotide sequence ID" value="NZ_LPLZ01000033.1"/>
</dbReference>
<feature type="transmembrane region" description="Helical" evidence="7">
    <location>
        <begin position="345"/>
        <end position="365"/>
    </location>
</feature>
<accession>A0A108EVU1</accession>
<feature type="transmembrane region" description="Helical" evidence="7">
    <location>
        <begin position="225"/>
        <end position="246"/>
    </location>
</feature>
<feature type="transmembrane region" description="Helical" evidence="7">
    <location>
        <begin position="283"/>
        <end position="300"/>
    </location>
</feature>
<dbReference type="EMBL" id="LPLZ01000033">
    <property type="protein sequence ID" value="KWN18367.1"/>
    <property type="molecule type" value="Genomic_DNA"/>
</dbReference>
<feature type="transmembrane region" description="Helical" evidence="7">
    <location>
        <begin position="164"/>
        <end position="184"/>
    </location>
</feature>
<dbReference type="GO" id="GO:0022857">
    <property type="term" value="F:transmembrane transporter activity"/>
    <property type="evidence" value="ECO:0007669"/>
    <property type="project" value="InterPro"/>
</dbReference>
<evidence type="ECO:0000313" key="9">
    <source>
        <dbReference type="Proteomes" id="UP000068016"/>
    </source>
</evidence>